<evidence type="ECO:0000313" key="4">
    <source>
        <dbReference type="Proteomes" id="UP000027746"/>
    </source>
</evidence>
<proteinExistence type="inferred from homology"/>
<dbReference type="Pfam" id="PF07978">
    <property type="entry name" value="NIPSNAP"/>
    <property type="match status" value="1"/>
</dbReference>
<evidence type="ECO:0000256" key="1">
    <source>
        <dbReference type="ARBA" id="ARBA00005291"/>
    </source>
</evidence>
<protein>
    <recommendedName>
        <fullName evidence="2">NIPSNAP domain-containing protein</fullName>
    </recommendedName>
</protein>
<evidence type="ECO:0000259" key="2">
    <source>
        <dbReference type="Pfam" id="PF07978"/>
    </source>
</evidence>
<organism evidence="3 4">
    <name type="scientific">Pseudosulfitobacter pseudonitzschiae</name>
    <dbReference type="NCBI Taxonomy" id="1402135"/>
    <lineage>
        <taxon>Bacteria</taxon>
        <taxon>Pseudomonadati</taxon>
        <taxon>Pseudomonadota</taxon>
        <taxon>Alphaproteobacteria</taxon>
        <taxon>Rhodobacterales</taxon>
        <taxon>Roseobacteraceae</taxon>
        <taxon>Pseudosulfitobacter</taxon>
    </lineage>
</organism>
<gene>
    <name evidence="3" type="ORF">SUH3_07320</name>
</gene>
<dbReference type="EMBL" id="JAMD01000015">
    <property type="protein sequence ID" value="KEJ94317.1"/>
    <property type="molecule type" value="Genomic_DNA"/>
</dbReference>
<dbReference type="SUPFAM" id="SSF54909">
    <property type="entry name" value="Dimeric alpha+beta barrel"/>
    <property type="match status" value="1"/>
</dbReference>
<feature type="domain" description="NIPSNAP" evidence="2">
    <location>
        <begin position="3"/>
        <end position="102"/>
    </location>
</feature>
<dbReference type="OrthoDB" id="4124121at2"/>
<dbReference type="AlphaFoldDB" id="A0A073J9B5"/>
<name>A0A073J9B5_9RHOB</name>
<keyword evidence="4" id="KW-1185">Reference proteome</keyword>
<dbReference type="PANTHER" id="PTHR21017:SF17">
    <property type="entry name" value="PROTEIN NIPSNAP"/>
    <property type="match status" value="1"/>
</dbReference>
<comment type="similarity">
    <text evidence="1">Belongs to the NipSnap family.</text>
</comment>
<reference evidence="3 4" key="1">
    <citation type="submission" date="2014-01" db="EMBL/GenBank/DDBJ databases">
        <title>Sulfitobacter sp. H3 (MCCC 1A00686) Genome Sequencing.</title>
        <authorList>
            <person name="Lai Q."/>
            <person name="Hong Z."/>
        </authorList>
    </citation>
    <scope>NUCLEOTIDE SEQUENCE [LARGE SCALE GENOMIC DNA]</scope>
    <source>
        <strain evidence="3 4">H3</strain>
    </source>
</reference>
<dbReference type="PANTHER" id="PTHR21017">
    <property type="entry name" value="NIPSNAP-RELATED"/>
    <property type="match status" value="1"/>
</dbReference>
<comment type="caution">
    <text evidence="3">The sequence shown here is derived from an EMBL/GenBank/DDBJ whole genome shotgun (WGS) entry which is preliminary data.</text>
</comment>
<accession>A0A073J9B5</accession>
<dbReference type="Gene3D" id="3.30.70.100">
    <property type="match status" value="1"/>
</dbReference>
<dbReference type="InterPro" id="IPR012577">
    <property type="entry name" value="NIPSNAP"/>
</dbReference>
<dbReference type="RefSeq" id="WP_037930083.1">
    <property type="nucleotide sequence ID" value="NZ_CP054608.1"/>
</dbReference>
<sequence length="105" mass="11986">MIYDHRTYVCRPGTIQKHLTLYGTYGYPAQRRILGAPVIFAQVETGDVNSFVHVWTYDDAADRAAKRARLMADPDWQDYLRRSAEAGYLVSQTNKILTPAPFFEG</sequence>
<dbReference type="InterPro" id="IPR011008">
    <property type="entry name" value="Dimeric_a/b-barrel"/>
</dbReference>
<dbReference type="InterPro" id="IPR051557">
    <property type="entry name" value="NipSnap_domain"/>
</dbReference>
<evidence type="ECO:0000313" key="3">
    <source>
        <dbReference type="EMBL" id="KEJ94317.1"/>
    </source>
</evidence>
<dbReference type="GeneID" id="68872833"/>
<dbReference type="Proteomes" id="UP000027746">
    <property type="component" value="Unassembled WGS sequence"/>
</dbReference>